<evidence type="ECO:0000313" key="2">
    <source>
        <dbReference type="EMBL" id="CAF1011063.1"/>
    </source>
</evidence>
<reference evidence="2" key="1">
    <citation type="submission" date="2021-02" db="EMBL/GenBank/DDBJ databases">
        <authorList>
            <person name="Nowell W R."/>
        </authorList>
    </citation>
    <scope>NUCLEOTIDE SEQUENCE</scope>
</reference>
<evidence type="ECO:0000313" key="5">
    <source>
        <dbReference type="EMBL" id="CAF4226621.1"/>
    </source>
</evidence>
<protein>
    <submittedName>
        <fullName evidence="2">Uncharacterized protein</fullName>
    </submittedName>
</protein>
<proteinExistence type="predicted"/>
<evidence type="ECO:0000256" key="1">
    <source>
        <dbReference type="SAM" id="MobiDB-lite"/>
    </source>
</evidence>
<dbReference type="EMBL" id="CAJOBA010049703">
    <property type="protein sequence ID" value="CAF4226621.1"/>
    <property type="molecule type" value="Genomic_DNA"/>
</dbReference>
<comment type="caution">
    <text evidence="2">The sequence shown here is derived from an EMBL/GenBank/DDBJ whole genome shotgun (WGS) entry which is preliminary data.</text>
</comment>
<feature type="compositionally biased region" description="Low complexity" evidence="1">
    <location>
        <begin position="148"/>
        <end position="163"/>
    </location>
</feature>
<dbReference type="Proteomes" id="UP000677228">
    <property type="component" value="Unassembled WGS sequence"/>
</dbReference>
<evidence type="ECO:0000313" key="4">
    <source>
        <dbReference type="EMBL" id="CAF3782366.1"/>
    </source>
</evidence>
<name>A0A814HJL5_9BILA</name>
<dbReference type="EMBL" id="CAJNOK010027921">
    <property type="protein sequence ID" value="CAF1427816.1"/>
    <property type="molecule type" value="Genomic_DNA"/>
</dbReference>
<dbReference type="EMBL" id="CAJOBC010003410">
    <property type="protein sequence ID" value="CAF3782366.1"/>
    <property type="molecule type" value="Genomic_DNA"/>
</dbReference>
<gene>
    <name evidence="2" type="ORF">GPM918_LOCUS14269</name>
    <name evidence="3" type="ORF">OVA965_LOCUS33924</name>
    <name evidence="4" type="ORF">SRO942_LOCUS14269</name>
    <name evidence="5" type="ORF">TMI583_LOCUS34831</name>
</gene>
<evidence type="ECO:0000313" key="3">
    <source>
        <dbReference type="EMBL" id="CAF1427816.1"/>
    </source>
</evidence>
<dbReference type="AlphaFoldDB" id="A0A814HJL5"/>
<dbReference type="EMBL" id="CAJNOQ010003410">
    <property type="protein sequence ID" value="CAF1011063.1"/>
    <property type="molecule type" value="Genomic_DNA"/>
</dbReference>
<organism evidence="2 6">
    <name type="scientific">Didymodactylos carnosus</name>
    <dbReference type="NCBI Taxonomy" id="1234261"/>
    <lineage>
        <taxon>Eukaryota</taxon>
        <taxon>Metazoa</taxon>
        <taxon>Spiralia</taxon>
        <taxon>Gnathifera</taxon>
        <taxon>Rotifera</taxon>
        <taxon>Eurotatoria</taxon>
        <taxon>Bdelloidea</taxon>
        <taxon>Philodinida</taxon>
        <taxon>Philodinidae</taxon>
        <taxon>Didymodactylos</taxon>
    </lineage>
</organism>
<accession>A0A814HJL5</accession>
<dbReference type="Proteomes" id="UP000682733">
    <property type="component" value="Unassembled WGS sequence"/>
</dbReference>
<keyword evidence="6" id="KW-1185">Reference proteome</keyword>
<evidence type="ECO:0000313" key="6">
    <source>
        <dbReference type="Proteomes" id="UP000663829"/>
    </source>
</evidence>
<dbReference type="Proteomes" id="UP000681722">
    <property type="component" value="Unassembled WGS sequence"/>
</dbReference>
<feature type="region of interest" description="Disordered" evidence="1">
    <location>
        <begin position="118"/>
        <end position="163"/>
    </location>
</feature>
<dbReference type="Proteomes" id="UP000663829">
    <property type="component" value="Unassembled WGS sequence"/>
</dbReference>
<sequence length="163" mass="18067">MYGPPRPPFFPPFMPPNPFAMGARFPMIPPHHMPGGMISPISQIITNGNGIGSEENFGESTNITPNSIIYDNTQSSSVNGITDQNTLSSTMNPQSLGTCYSKVFISLIFIFMHLDHGDDQTKNKSKNQKKLSKDEKDKKKKSKKNKDLSTTTTTTINTHMEDV</sequence>